<evidence type="ECO:0000256" key="3">
    <source>
        <dbReference type="ARBA" id="ARBA00022618"/>
    </source>
</evidence>
<dbReference type="InterPro" id="IPR036565">
    <property type="entry name" value="Mur-like_cat_sf"/>
</dbReference>
<feature type="domain" description="Mur ligase C-terminal" evidence="13">
    <location>
        <begin position="302"/>
        <end position="420"/>
    </location>
</feature>
<gene>
    <name evidence="10 15" type="primary">murF</name>
    <name evidence="15" type="ORF">ACFFIP_10170</name>
</gene>
<keyword evidence="8 10" id="KW-0131">Cell cycle</keyword>
<dbReference type="SUPFAM" id="SSF63418">
    <property type="entry name" value="MurE/MurF N-terminal domain"/>
    <property type="match status" value="1"/>
</dbReference>
<dbReference type="HAMAP" id="MF_02019">
    <property type="entry name" value="MurF"/>
    <property type="match status" value="1"/>
</dbReference>
<evidence type="ECO:0000256" key="5">
    <source>
        <dbReference type="ARBA" id="ARBA00022840"/>
    </source>
</evidence>
<dbReference type="EMBL" id="JBHLWI010000028">
    <property type="protein sequence ID" value="MFC0263046.1"/>
    <property type="molecule type" value="Genomic_DNA"/>
</dbReference>
<comment type="catalytic activity">
    <reaction evidence="10 11">
        <text>D-alanyl-D-alanine + UDP-N-acetyl-alpha-D-muramoyl-L-alanyl-gamma-D-glutamyl-meso-2,6-diaminopimelate + ATP = UDP-N-acetyl-alpha-D-muramoyl-L-alanyl-gamma-D-glutamyl-meso-2,6-diaminopimeloyl-D-alanyl-D-alanine + ADP + phosphate + H(+)</text>
        <dbReference type="Rhea" id="RHEA:28374"/>
        <dbReference type="ChEBI" id="CHEBI:15378"/>
        <dbReference type="ChEBI" id="CHEBI:30616"/>
        <dbReference type="ChEBI" id="CHEBI:43474"/>
        <dbReference type="ChEBI" id="CHEBI:57822"/>
        <dbReference type="ChEBI" id="CHEBI:61386"/>
        <dbReference type="ChEBI" id="CHEBI:83905"/>
        <dbReference type="ChEBI" id="CHEBI:456216"/>
        <dbReference type="EC" id="6.3.2.10"/>
    </reaction>
</comment>
<dbReference type="NCBIfam" id="TIGR01143">
    <property type="entry name" value="murF"/>
    <property type="match status" value="1"/>
</dbReference>
<dbReference type="EC" id="6.3.2.10" evidence="10 11"/>
<proteinExistence type="inferred from homology"/>
<keyword evidence="5 10" id="KW-0067">ATP-binding</keyword>
<protein>
    <recommendedName>
        <fullName evidence="10 11">UDP-N-acetylmuramoyl-tripeptide--D-alanyl-D-alanine ligase</fullName>
        <ecNumber evidence="10 11">6.3.2.10</ecNumber>
    </recommendedName>
    <alternativeName>
        <fullName evidence="10">D-alanyl-D-alanine-adding enzyme</fullName>
    </alternativeName>
</protein>
<dbReference type="Pfam" id="PF01225">
    <property type="entry name" value="Mur_ligase"/>
    <property type="match status" value="1"/>
</dbReference>
<dbReference type="Pfam" id="PF08245">
    <property type="entry name" value="Mur_ligase_M"/>
    <property type="match status" value="1"/>
</dbReference>
<name>A0ABV6FT50_9BACT</name>
<comment type="pathway">
    <text evidence="10 11">Cell wall biogenesis; peptidoglycan biosynthesis.</text>
</comment>
<keyword evidence="16" id="KW-1185">Reference proteome</keyword>
<evidence type="ECO:0000256" key="10">
    <source>
        <dbReference type="HAMAP-Rule" id="MF_02019"/>
    </source>
</evidence>
<dbReference type="InterPro" id="IPR051046">
    <property type="entry name" value="MurCDEF_CellWall_CoF430Synth"/>
</dbReference>
<feature type="binding site" evidence="10">
    <location>
        <begin position="99"/>
        <end position="105"/>
    </location>
    <ligand>
        <name>ATP</name>
        <dbReference type="ChEBI" id="CHEBI:30616"/>
    </ligand>
</feature>
<keyword evidence="3 10" id="KW-0132">Cell division</keyword>
<keyword evidence="7 10" id="KW-0573">Peptidoglycan synthesis</keyword>
<comment type="subcellular location">
    <subcellularLocation>
        <location evidence="10 11">Cytoplasm</location>
    </subcellularLocation>
</comment>
<evidence type="ECO:0000256" key="8">
    <source>
        <dbReference type="ARBA" id="ARBA00023306"/>
    </source>
</evidence>
<evidence type="ECO:0000313" key="16">
    <source>
        <dbReference type="Proteomes" id="UP001589797"/>
    </source>
</evidence>
<dbReference type="SUPFAM" id="SSF53623">
    <property type="entry name" value="MurD-like peptide ligases, catalytic domain"/>
    <property type="match status" value="1"/>
</dbReference>
<organism evidence="15 16">
    <name type="scientific">Fontibacter flavus</name>
    <dbReference type="NCBI Taxonomy" id="654838"/>
    <lineage>
        <taxon>Bacteria</taxon>
        <taxon>Pseudomonadati</taxon>
        <taxon>Bacteroidota</taxon>
        <taxon>Cytophagia</taxon>
        <taxon>Cytophagales</taxon>
        <taxon>Cyclobacteriaceae</taxon>
        <taxon>Fontibacter</taxon>
    </lineage>
</organism>
<dbReference type="InterPro" id="IPR036615">
    <property type="entry name" value="Mur_ligase_C_dom_sf"/>
</dbReference>
<comment type="similarity">
    <text evidence="10">Belongs to the MurCDEF family. MurF subfamily.</text>
</comment>
<keyword evidence="4 10" id="KW-0547">Nucleotide-binding</keyword>
<dbReference type="InterPro" id="IPR004101">
    <property type="entry name" value="Mur_ligase_C"/>
</dbReference>
<dbReference type="Gene3D" id="3.90.190.20">
    <property type="entry name" value="Mur ligase, C-terminal domain"/>
    <property type="match status" value="1"/>
</dbReference>
<reference evidence="15 16" key="1">
    <citation type="submission" date="2024-09" db="EMBL/GenBank/DDBJ databases">
        <authorList>
            <person name="Sun Q."/>
            <person name="Mori K."/>
        </authorList>
    </citation>
    <scope>NUCLEOTIDE SEQUENCE [LARGE SCALE GENOMIC DNA]</scope>
    <source>
        <strain evidence="15 16">CCM 7650</strain>
    </source>
</reference>
<evidence type="ECO:0000256" key="11">
    <source>
        <dbReference type="RuleBase" id="RU004136"/>
    </source>
</evidence>
<evidence type="ECO:0000256" key="2">
    <source>
        <dbReference type="ARBA" id="ARBA00022598"/>
    </source>
</evidence>
<dbReference type="PANTHER" id="PTHR43024">
    <property type="entry name" value="UDP-N-ACETYLMURAMOYL-TRIPEPTIDE--D-ALANYL-D-ALANINE LIGASE"/>
    <property type="match status" value="1"/>
</dbReference>
<dbReference type="GO" id="GO:0047480">
    <property type="term" value="F:UDP-N-acetylmuramoyl-tripeptide-D-alanyl-D-alanine ligase activity"/>
    <property type="evidence" value="ECO:0007669"/>
    <property type="project" value="UniProtKB-EC"/>
</dbReference>
<evidence type="ECO:0000256" key="7">
    <source>
        <dbReference type="ARBA" id="ARBA00022984"/>
    </source>
</evidence>
<feature type="domain" description="Mur ligase central" evidence="14">
    <location>
        <begin position="98"/>
        <end position="278"/>
    </location>
</feature>
<evidence type="ECO:0000256" key="6">
    <source>
        <dbReference type="ARBA" id="ARBA00022960"/>
    </source>
</evidence>
<dbReference type="Gene3D" id="3.40.1390.10">
    <property type="entry name" value="MurE/MurF, N-terminal domain"/>
    <property type="match status" value="1"/>
</dbReference>
<dbReference type="PANTHER" id="PTHR43024:SF1">
    <property type="entry name" value="UDP-N-ACETYLMURAMOYL-TRIPEPTIDE--D-ALANYL-D-ALANINE LIGASE"/>
    <property type="match status" value="1"/>
</dbReference>
<evidence type="ECO:0000259" key="12">
    <source>
        <dbReference type="Pfam" id="PF01225"/>
    </source>
</evidence>
<dbReference type="RefSeq" id="WP_382387511.1">
    <property type="nucleotide sequence ID" value="NZ_JBHLWI010000028.1"/>
</dbReference>
<dbReference type="InterPro" id="IPR000713">
    <property type="entry name" value="Mur_ligase_N"/>
</dbReference>
<evidence type="ECO:0000259" key="13">
    <source>
        <dbReference type="Pfam" id="PF02875"/>
    </source>
</evidence>
<keyword evidence="1 10" id="KW-0963">Cytoplasm</keyword>
<evidence type="ECO:0000256" key="1">
    <source>
        <dbReference type="ARBA" id="ARBA00022490"/>
    </source>
</evidence>
<dbReference type="InterPro" id="IPR005863">
    <property type="entry name" value="UDP-N-AcMur_synth"/>
</dbReference>
<evidence type="ECO:0000259" key="14">
    <source>
        <dbReference type="Pfam" id="PF08245"/>
    </source>
</evidence>
<dbReference type="Proteomes" id="UP001589797">
    <property type="component" value="Unassembled WGS sequence"/>
</dbReference>
<dbReference type="SUPFAM" id="SSF53244">
    <property type="entry name" value="MurD-like peptide ligases, peptide-binding domain"/>
    <property type="match status" value="1"/>
</dbReference>
<evidence type="ECO:0000313" key="15">
    <source>
        <dbReference type="EMBL" id="MFC0263046.1"/>
    </source>
</evidence>
<sequence length="432" mass="47940">MRTEQLYSHFLQSTGVSTDTRKIDKGNIFFALKGPNFNANDFAAKALEMGASLVVVDEERVLIPGDERYFLVDDVLKALQLLANHHRRQLEIPIIGLTGSNGKTTSKELLHAVLKQKFKTSATAGNLNNHIGVPLTLLSIPKDTEIAIVEMGANKQGDIQELCDIAEPTHGFITNIGKAHLEGMGGPEGVLKTKTELYQHLRANMGTVFINSKDPILSNMAKRFINPVMYPAKGDFCEVEFVGADPFVKFKVEGDEREHLSSLIGAYNFGNIATAITIGKFFGVTMDKAIEAVVNYKPSNMRSQLLEKRSNLIILDAYNANPSSMEVAINTFGQMTGKKYKMVILGDMYELGDSTIEEHKKLGELVAKHNFDKICFTGKHIQVALTTAPIRSLYFPDPFSFRNWLQDSKLEDHLILIKGSRGMKLEGLVDFI</sequence>
<evidence type="ECO:0000256" key="9">
    <source>
        <dbReference type="ARBA" id="ARBA00023316"/>
    </source>
</evidence>
<accession>A0ABV6FT50</accession>
<keyword evidence="2 10" id="KW-0436">Ligase</keyword>
<comment type="function">
    <text evidence="10 11">Involved in cell wall formation. Catalyzes the final step in the synthesis of UDP-N-acetylmuramoyl-pentapeptide, the precursor of murein.</text>
</comment>
<dbReference type="InterPro" id="IPR013221">
    <property type="entry name" value="Mur_ligase_cen"/>
</dbReference>
<comment type="caution">
    <text evidence="15">The sequence shown here is derived from an EMBL/GenBank/DDBJ whole genome shotgun (WGS) entry which is preliminary data.</text>
</comment>
<evidence type="ECO:0000256" key="4">
    <source>
        <dbReference type="ARBA" id="ARBA00022741"/>
    </source>
</evidence>
<feature type="domain" description="Mur ligase N-terminal catalytic" evidence="12">
    <location>
        <begin position="14"/>
        <end position="86"/>
    </location>
</feature>
<dbReference type="Gene3D" id="3.40.1190.10">
    <property type="entry name" value="Mur-like, catalytic domain"/>
    <property type="match status" value="1"/>
</dbReference>
<dbReference type="Pfam" id="PF02875">
    <property type="entry name" value="Mur_ligase_C"/>
    <property type="match status" value="1"/>
</dbReference>
<keyword evidence="9 10" id="KW-0961">Cell wall biogenesis/degradation</keyword>
<dbReference type="InterPro" id="IPR035911">
    <property type="entry name" value="MurE/MurF_N"/>
</dbReference>
<keyword evidence="6 10" id="KW-0133">Cell shape</keyword>